<accession>A0A382Q4Y1</accession>
<dbReference type="AlphaFoldDB" id="A0A382Q4Y1"/>
<proteinExistence type="predicted"/>
<evidence type="ECO:0000313" key="1">
    <source>
        <dbReference type="EMBL" id="SVC80456.1"/>
    </source>
</evidence>
<gene>
    <name evidence="1" type="ORF">METZ01_LOCUS333310</name>
</gene>
<organism evidence="1">
    <name type="scientific">marine metagenome</name>
    <dbReference type="NCBI Taxonomy" id="408172"/>
    <lineage>
        <taxon>unclassified sequences</taxon>
        <taxon>metagenomes</taxon>
        <taxon>ecological metagenomes</taxon>
    </lineage>
</organism>
<name>A0A382Q4Y1_9ZZZZ</name>
<reference evidence="1" key="1">
    <citation type="submission" date="2018-05" db="EMBL/GenBank/DDBJ databases">
        <authorList>
            <person name="Lanie J.A."/>
            <person name="Ng W.-L."/>
            <person name="Kazmierczak K.M."/>
            <person name="Andrzejewski T.M."/>
            <person name="Davidsen T.M."/>
            <person name="Wayne K.J."/>
            <person name="Tettelin H."/>
            <person name="Glass J.I."/>
            <person name="Rusch D."/>
            <person name="Podicherti R."/>
            <person name="Tsui H.-C.T."/>
            <person name="Winkler M.E."/>
        </authorList>
    </citation>
    <scope>NUCLEOTIDE SEQUENCE</scope>
</reference>
<protein>
    <submittedName>
        <fullName evidence="1">Uncharacterized protein</fullName>
    </submittedName>
</protein>
<feature type="non-terminal residue" evidence="1">
    <location>
        <position position="1"/>
    </location>
</feature>
<sequence>VDLGEEKISEKHSSKHLQNQVLLILYTKNVNKEKGSEKEPA</sequence>
<dbReference type="EMBL" id="UINC01111900">
    <property type="protein sequence ID" value="SVC80456.1"/>
    <property type="molecule type" value="Genomic_DNA"/>
</dbReference>